<dbReference type="EMBL" id="KV878923">
    <property type="protein sequence ID" value="OJJ78993.1"/>
    <property type="molecule type" value="Genomic_DNA"/>
</dbReference>
<organism evidence="2 3">
    <name type="scientific">Aspergillus glaucus CBS 516.65</name>
    <dbReference type="NCBI Taxonomy" id="1160497"/>
    <lineage>
        <taxon>Eukaryota</taxon>
        <taxon>Fungi</taxon>
        <taxon>Dikarya</taxon>
        <taxon>Ascomycota</taxon>
        <taxon>Pezizomycotina</taxon>
        <taxon>Eurotiomycetes</taxon>
        <taxon>Eurotiomycetidae</taxon>
        <taxon>Eurotiales</taxon>
        <taxon>Aspergillaceae</taxon>
        <taxon>Aspergillus</taxon>
        <taxon>Aspergillus subgen. Aspergillus</taxon>
    </lineage>
</organism>
<dbReference type="OrthoDB" id="3034873at2759"/>
<name>A0A1L9V4X4_ASPGL</name>
<dbReference type="Proteomes" id="UP000184300">
    <property type="component" value="Unassembled WGS sequence"/>
</dbReference>
<gene>
    <name evidence="2" type="ORF">ASPGLDRAFT_30156</name>
</gene>
<protein>
    <submittedName>
        <fullName evidence="2">Uncharacterized protein</fullName>
    </submittedName>
</protein>
<reference evidence="3" key="1">
    <citation type="journal article" date="2017" name="Genome Biol.">
        <title>Comparative genomics reveals high biological diversity and specific adaptations in the industrially and medically important fungal genus Aspergillus.</title>
        <authorList>
            <person name="de Vries R.P."/>
            <person name="Riley R."/>
            <person name="Wiebenga A."/>
            <person name="Aguilar-Osorio G."/>
            <person name="Amillis S."/>
            <person name="Uchima C.A."/>
            <person name="Anderluh G."/>
            <person name="Asadollahi M."/>
            <person name="Askin M."/>
            <person name="Barry K."/>
            <person name="Battaglia E."/>
            <person name="Bayram O."/>
            <person name="Benocci T."/>
            <person name="Braus-Stromeyer S.A."/>
            <person name="Caldana C."/>
            <person name="Canovas D."/>
            <person name="Cerqueira G.C."/>
            <person name="Chen F."/>
            <person name="Chen W."/>
            <person name="Choi C."/>
            <person name="Clum A."/>
            <person name="Dos Santos R.A."/>
            <person name="Damasio A.R."/>
            <person name="Diallinas G."/>
            <person name="Emri T."/>
            <person name="Fekete E."/>
            <person name="Flipphi M."/>
            <person name="Freyberg S."/>
            <person name="Gallo A."/>
            <person name="Gournas C."/>
            <person name="Habgood R."/>
            <person name="Hainaut M."/>
            <person name="Harispe M.L."/>
            <person name="Henrissat B."/>
            <person name="Hilden K.S."/>
            <person name="Hope R."/>
            <person name="Hossain A."/>
            <person name="Karabika E."/>
            <person name="Karaffa L."/>
            <person name="Karanyi Z."/>
            <person name="Krasevec N."/>
            <person name="Kuo A."/>
            <person name="Kusch H."/>
            <person name="LaButti K."/>
            <person name="Lagendijk E.L."/>
            <person name="Lapidus A."/>
            <person name="Levasseur A."/>
            <person name="Lindquist E."/>
            <person name="Lipzen A."/>
            <person name="Logrieco A.F."/>
            <person name="MacCabe A."/>
            <person name="Maekelae M.R."/>
            <person name="Malavazi I."/>
            <person name="Melin P."/>
            <person name="Meyer V."/>
            <person name="Mielnichuk N."/>
            <person name="Miskei M."/>
            <person name="Molnar A.P."/>
            <person name="Mule G."/>
            <person name="Ngan C.Y."/>
            <person name="Orejas M."/>
            <person name="Orosz E."/>
            <person name="Ouedraogo J.P."/>
            <person name="Overkamp K.M."/>
            <person name="Park H.-S."/>
            <person name="Perrone G."/>
            <person name="Piumi F."/>
            <person name="Punt P.J."/>
            <person name="Ram A.F."/>
            <person name="Ramon A."/>
            <person name="Rauscher S."/>
            <person name="Record E."/>
            <person name="Riano-Pachon D.M."/>
            <person name="Robert V."/>
            <person name="Roehrig J."/>
            <person name="Ruller R."/>
            <person name="Salamov A."/>
            <person name="Salih N.S."/>
            <person name="Samson R.A."/>
            <person name="Sandor E."/>
            <person name="Sanguinetti M."/>
            <person name="Schuetze T."/>
            <person name="Sepcic K."/>
            <person name="Shelest E."/>
            <person name="Sherlock G."/>
            <person name="Sophianopoulou V."/>
            <person name="Squina F.M."/>
            <person name="Sun H."/>
            <person name="Susca A."/>
            <person name="Todd R.B."/>
            <person name="Tsang A."/>
            <person name="Unkles S.E."/>
            <person name="van de Wiele N."/>
            <person name="van Rossen-Uffink D."/>
            <person name="Oliveira J.V."/>
            <person name="Vesth T.C."/>
            <person name="Visser J."/>
            <person name="Yu J.-H."/>
            <person name="Zhou M."/>
            <person name="Andersen M.R."/>
            <person name="Archer D.B."/>
            <person name="Baker S.E."/>
            <person name="Benoit I."/>
            <person name="Brakhage A.A."/>
            <person name="Braus G.H."/>
            <person name="Fischer R."/>
            <person name="Frisvad J.C."/>
            <person name="Goldman G.H."/>
            <person name="Houbraken J."/>
            <person name="Oakley B."/>
            <person name="Pocsi I."/>
            <person name="Scazzocchio C."/>
            <person name="Seiboth B."/>
            <person name="vanKuyk P.A."/>
            <person name="Wortman J."/>
            <person name="Dyer P.S."/>
            <person name="Grigoriev I.V."/>
        </authorList>
    </citation>
    <scope>NUCLEOTIDE SEQUENCE [LARGE SCALE GENOMIC DNA]</scope>
    <source>
        <strain evidence="3">CBS 516.65</strain>
    </source>
</reference>
<dbReference type="AlphaFoldDB" id="A0A1L9V4X4"/>
<evidence type="ECO:0000313" key="2">
    <source>
        <dbReference type="EMBL" id="OJJ78993.1"/>
    </source>
</evidence>
<dbReference type="VEuPathDB" id="FungiDB:ASPGLDRAFT_30156"/>
<evidence type="ECO:0000313" key="3">
    <source>
        <dbReference type="Proteomes" id="UP000184300"/>
    </source>
</evidence>
<evidence type="ECO:0000256" key="1">
    <source>
        <dbReference type="SAM" id="MobiDB-lite"/>
    </source>
</evidence>
<feature type="region of interest" description="Disordered" evidence="1">
    <location>
        <begin position="50"/>
        <end position="80"/>
    </location>
</feature>
<proteinExistence type="predicted"/>
<accession>A0A1L9V4X4</accession>
<dbReference type="GeneID" id="34460181"/>
<dbReference type="RefSeq" id="XP_022395691.1">
    <property type="nucleotide sequence ID" value="XM_022543920.1"/>
</dbReference>
<keyword evidence="3" id="KW-1185">Reference proteome</keyword>
<feature type="compositionally biased region" description="Polar residues" evidence="1">
    <location>
        <begin position="53"/>
        <end position="70"/>
    </location>
</feature>
<sequence>MADILNPINIFTTHLQSQRYIKTTRDESNSEENTTTTTIETTFDLTLKITKAPNGTPSSIEAFPSTEQPPSNEPKPRHYRIDPDYEACFITRSTSDLQPDEERDVTAEDVLKPLPESVQEQYKAWVDAYNGSYKARVEDTGDEEASVFGTAEEEVAWSVAGYLLAWRLTFAPDIGSAQYYGLGRSRSFVVGENQLPSTVGFLKAGAGVLESGKPSM</sequence>